<dbReference type="EMBL" id="GGMR01007416">
    <property type="protein sequence ID" value="MBY20035.1"/>
    <property type="molecule type" value="Transcribed_RNA"/>
</dbReference>
<name>A0A2S2NSB1_SCHGA</name>
<reference evidence="1" key="1">
    <citation type="submission" date="2018-04" db="EMBL/GenBank/DDBJ databases">
        <title>Transcriptome of Schizaphis graminum biotype I.</title>
        <authorList>
            <person name="Scully E.D."/>
            <person name="Geib S.M."/>
            <person name="Palmer N.A."/>
            <person name="Koch K."/>
            <person name="Bradshaw J."/>
            <person name="Heng-Moss T."/>
            <person name="Sarath G."/>
        </authorList>
    </citation>
    <scope>NUCLEOTIDE SEQUENCE</scope>
</reference>
<protein>
    <submittedName>
        <fullName evidence="1">Uncharacterized protein</fullName>
    </submittedName>
</protein>
<proteinExistence type="predicted"/>
<sequence>MLTIFFFTRGDSLMTNRIPENEDTRAYTHERTASETICTCYWRKRAKTSRFMTTTNVCACMCVCDDKHTIGEKPLVALYLFLYDYKSHGPRLQSAHPRALSALKIICAYIEALRRYR</sequence>
<gene>
    <name evidence="1" type="ORF">g.83867</name>
</gene>
<dbReference type="AlphaFoldDB" id="A0A2S2NSB1"/>
<evidence type="ECO:0000313" key="1">
    <source>
        <dbReference type="EMBL" id="MBY20035.1"/>
    </source>
</evidence>
<organism evidence="1">
    <name type="scientific">Schizaphis graminum</name>
    <name type="common">Green bug aphid</name>
    <dbReference type="NCBI Taxonomy" id="13262"/>
    <lineage>
        <taxon>Eukaryota</taxon>
        <taxon>Metazoa</taxon>
        <taxon>Ecdysozoa</taxon>
        <taxon>Arthropoda</taxon>
        <taxon>Hexapoda</taxon>
        <taxon>Insecta</taxon>
        <taxon>Pterygota</taxon>
        <taxon>Neoptera</taxon>
        <taxon>Paraneoptera</taxon>
        <taxon>Hemiptera</taxon>
        <taxon>Sternorrhyncha</taxon>
        <taxon>Aphidomorpha</taxon>
        <taxon>Aphidoidea</taxon>
        <taxon>Aphididae</taxon>
        <taxon>Aphidini</taxon>
        <taxon>Schizaphis</taxon>
    </lineage>
</organism>
<accession>A0A2S2NSB1</accession>